<dbReference type="EMBL" id="CP038151">
    <property type="protein sequence ID" value="QBR03873.1"/>
    <property type="molecule type" value="Genomic_DNA"/>
</dbReference>
<dbReference type="Pfam" id="PF00376">
    <property type="entry name" value="MerR"/>
    <property type="match status" value="1"/>
</dbReference>
<keyword evidence="7" id="KW-1185">Reference proteome</keyword>
<feature type="region of interest" description="Disordered" evidence="4">
    <location>
        <begin position="116"/>
        <end position="161"/>
    </location>
</feature>
<dbReference type="Proteomes" id="UP000295727">
    <property type="component" value="Chromosome 4"/>
</dbReference>
<dbReference type="SUPFAM" id="SSF46955">
    <property type="entry name" value="Putative DNA-binding domain"/>
    <property type="match status" value="1"/>
</dbReference>
<dbReference type="SMART" id="SM00422">
    <property type="entry name" value="HTH_MERR"/>
    <property type="match status" value="1"/>
</dbReference>
<keyword evidence="1" id="KW-0805">Transcription regulation</keyword>
<dbReference type="OrthoDB" id="9808480at2"/>
<dbReference type="AlphaFoldDB" id="A0A4V1B0T3"/>
<feature type="compositionally biased region" description="Basic residues" evidence="4">
    <location>
        <begin position="142"/>
        <end position="161"/>
    </location>
</feature>
<dbReference type="GO" id="GO:0003677">
    <property type="term" value="F:DNA binding"/>
    <property type="evidence" value="ECO:0007669"/>
    <property type="project" value="UniProtKB-KW"/>
</dbReference>
<evidence type="ECO:0000256" key="1">
    <source>
        <dbReference type="ARBA" id="ARBA00023015"/>
    </source>
</evidence>
<evidence type="ECO:0000256" key="3">
    <source>
        <dbReference type="ARBA" id="ARBA00023163"/>
    </source>
</evidence>
<dbReference type="InterPro" id="IPR015358">
    <property type="entry name" value="Tscrpt_reg_MerR_DNA-bd"/>
</dbReference>
<proteinExistence type="predicted"/>
<dbReference type="Gene3D" id="1.10.1660.10">
    <property type="match status" value="1"/>
</dbReference>
<evidence type="ECO:0000259" key="5">
    <source>
        <dbReference type="PROSITE" id="PS50937"/>
    </source>
</evidence>
<dbReference type="InterPro" id="IPR000551">
    <property type="entry name" value="MerR-type_HTH_dom"/>
</dbReference>
<keyword evidence="3" id="KW-0804">Transcription</keyword>
<dbReference type="PRINTS" id="PR00040">
    <property type="entry name" value="HTHMERR"/>
</dbReference>
<keyword evidence="2" id="KW-0238">DNA-binding</keyword>
<dbReference type="PANTHER" id="PTHR30204">
    <property type="entry name" value="REDOX-CYCLING DRUG-SENSING TRANSCRIPTIONAL ACTIVATOR SOXR"/>
    <property type="match status" value="1"/>
</dbReference>
<feature type="domain" description="HTH merR-type" evidence="5">
    <location>
        <begin position="1"/>
        <end position="69"/>
    </location>
</feature>
<sequence>MKIGDLASVTGLSVHTIRYYERIGLIPFALRDASGQRAYDRSILDWLAFLGRLKKTGMPIQGMLRYAQLRAQGAATEGERCELLVAHREAVRAHIAELQSCLLALDAKIEGYSTVRSSSRGKTHAEPHESAEPGQPTERSARARRGTGKPARARSAHARGD</sequence>
<evidence type="ECO:0000313" key="6">
    <source>
        <dbReference type="EMBL" id="QBR03873.1"/>
    </source>
</evidence>
<evidence type="ECO:0000313" key="7">
    <source>
        <dbReference type="Proteomes" id="UP000295727"/>
    </source>
</evidence>
<evidence type="ECO:0000256" key="4">
    <source>
        <dbReference type="SAM" id="MobiDB-lite"/>
    </source>
</evidence>
<reference evidence="6 7" key="1">
    <citation type="submission" date="2019-03" db="EMBL/GenBank/DDBJ databases">
        <title>Paraburkholderia sp. 7MH5, isolated from subtropical forest soil.</title>
        <authorList>
            <person name="Gao Z.-H."/>
            <person name="Qiu L.-H."/>
        </authorList>
    </citation>
    <scope>NUCLEOTIDE SEQUENCE [LARGE SCALE GENOMIC DNA]</scope>
    <source>
        <strain evidence="6 7">7MH5</strain>
    </source>
</reference>
<dbReference type="InterPro" id="IPR009061">
    <property type="entry name" value="DNA-bd_dom_put_sf"/>
</dbReference>
<dbReference type="PROSITE" id="PS00552">
    <property type="entry name" value="HTH_MERR_1"/>
    <property type="match status" value="1"/>
</dbReference>
<name>A0A4V1B0T3_9BURK</name>
<dbReference type="GO" id="GO:0003700">
    <property type="term" value="F:DNA-binding transcription factor activity"/>
    <property type="evidence" value="ECO:0007669"/>
    <property type="project" value="InterPro"/>
</dbReference>
<protein>
    <submittedName>
        <fullName evidence="6">MerR family transcriptional regulator</fullName>
    </submittedName>
</protein>
<organism evidence="6 7">
    <name type="scientific">Paraburkholderia pallida</name>
    <dbReference type="NCBI Taxonomy" id="2547399"/>
    <lineage>
        <taxon>Bacteria</taxon>
        <taxon>Pseudomonadati</taxon>
        <taxon>Pseudomonadota</taxon>
        <taxon>Betaproteobacteria</taxon>
        <taxon>Burkholderiales</taxon>
        <taxon>Burkholderiaceae</taxon>
        <taxon>Paraburkholderia</taxon>
    </lineage>
</organism>
<dbReference type="InterPro" id="IPR047057">
    <property type="entry name" value="MerR_fam"/>
</dbReference>
<accession>A0A4V1B0T3</accession>
<dbReference type="KEGG" id="ppai:E1956_40040"/>
<dbReference type="Pfam" id="PF09278">
    <property type="entry name" value="MerR-DNA-bind"/>
    <property type="match status" value="1"/>
</dbReference>
<evidence type="ECO:0000256" key="2">
    <source>
        <dbReference type="ARBA" id="ARBA00023125"/>
    </source>
</evidence>
<dbReference type="CDD" id="cd01109">
    <property type="entry name" value="HTH_YyaN"/>
    <property type="match status" value="1"/>
</dbReference>
<dbReference type="PROSITE" id="PS50937">
    <property type="entry name" value="HTH_MERR_2"/>
    <property type="match status" value="1"/>
</dbReference>
<dbReference type="PANTHER" id="PTHR30204:SF98">
    <property type="entry name" value="HTH-TYPE TRANSCRIPTIONAL REGULATOR ADHR"/>
    <property type="match status" value="1"/>
</dbReference>
<gene>
    <name evidence="6" type="ORF">E1956_40040</name>
</gene>